<dbReference type="InterPro" id="IPR004170">
    <property type="entry name" value="WWE_dom"/>
</dbReference>
<feature type="domain" description="C3H1-type" evidence="13">
    <location>
        <begin position="74"/>
        <end position="99"/>
    </location>
</feature>
<comment type="subcellular location">
    <subcellularLocation>
        <location evidence="2">Cytoplasm</location>
    </subcellularLocation>
    <subcellularLocation>
        <location evidence="1">Nucleus</location>
    </subcellularLocation>
</comment>
<feature type="region of interest" description="Disordered" evidence="12">
    <location>
        <begin position="705"/>
        <end position="845"/>
    </location>
</feature>
<feature type="region of interest" description="Disordered" evidence="12">
    <location>
        <begin position="869"/>
        <end position="988"/>
    </location>
</feature>
<evidence type="ECO:0000259" key="13">
    <source>
        <dbReference type="PROSITE" id="PS50103"/>
    </source>
</evidence>
<organism evidence="16 17">
    <name type="scientific">Ictalurus punctatus</name>
    <name type="common">Channel catfish</name>
    <name type="synonym">Silurus punctatus</name>
    <dbReference type="NCBI Taxonomy" id="7998"/>
    <lineage>
        <taxon>Eukaryota</taxon>
        <taxon>Metazoa</taxon>
        <taxon>Chordata</taxon>
        <taxon>Craniata</taxon>
        <taxon>Vertebrata</taxon>
        <taxon>Euteleostomi</taxon>
        <taxon>Actinopterygii</taxon>
        <taxon>Neopterygii</taxon>
        <taxon>Teleostei</taxon>
        <taxon>Ostariophysi</taxon>
        <taxon>Siluriformes</taxon>
        <taxon>Ictaluridae</taxon>
        <taxon>Ictalurus</taxon>
    </lineage>
</organism>
<dbReference type="GO" id="GO:0005634">
    <property type="term" value="C:nucleus"/>
    <property type="evidence" value="ECO:0007669"/>
    <property type="project" value="UniProtKB-SubCell"/>
</dbReference>
<name>A0A2D0T4G2_ICTPU</name>
<dbReference type="Pfam" id="PF00644">
    <property type="entry name" value="PARP"/>
    <property type="match status" value="1"/>
</dbReference>
<keyword evidence="8 11" id="KW-0862">Zinc</keyword>
<keyword evidence="3" id="KW-0963">Cytoplasm</keyword>
<keyword evidence="6" id="KW-0677">Repeat</keyword>
<keyword evidence="9" id="KW-0539">Nucleus</keyword>
<dbReference type="RefSeq" id="XP_017349495.2">
    <property type="nucleotide sequence ID" value="XM_017494006.2"/>
</dbReference>
<evidence type="ECO:0000256" key="5">
    <source>
        <dbReference type="ARBA" id="ARBA00022723"/>
    </source>
</evidence>
<dbReference type="STRING" id="7998.ENSIPUP00000007831"/>
<keyword evidence="16" id="KW-1185">Reference proteome</keyword>
<evidence type="ECO:0000256" key="4">
    <source>
        <dbReference type="ARBA" id="ARBA00022553"/>
    </source>
</evidence>
<evidence type="ECO:0000256" key="11">
    <source>
        <dbReference type="PROSITE-ProRule" id="PRU00723"/>
    </source>
</evidence>
<dbReference type="Gene3D" id="3.90.228.10">
    <property type="match status" value="1"/>
</dbReference>
<dbReference type="Pfam" id="PF02825">
    <property type="entry name" value="WWE"/>
    <property type="match status" value="1"/>
</dbReference>
<dbReference type="SUPFAM" id="SSF56399">
    <property type="entry name" value="ADP-ribosylation"/>
    <property type="match status" value="1"/>
</dbReference>
<evidence type="ECO:0000313" key="16">
    <source>
        <dbReference type="Proteomes" id="UP000221080"/>
    </source>
</evidence>
<feature type="compositionally biased region" description="Polar residues" evidence="12">
    <location>
        <begin position="891"/>
        <end position="988"/>
    </location>
</feature>
<keyword evidence="5 11" id="KW-0479">Metal-binding</keyword>
<comment type="similarity">
    <text evidence="10">Belongs to the ARTD/PARP family.</text>
</comment>
<evidence type="ECO:0000256" key="6">
    <source>
        <dbReference type="ARBA" id="ARBA00022737"/>
    </source>
</evidence>
<evidence type="ECO:0000259" key="14">
    <source>
        <dbReference type="PROSITE" id="PS50918"/>
    </source>
</evidence>
<dbReference type="PROSITE" id="PS50103">
    <property type="entry name" value="ZF_C3H1"/>
    <property type="match status" value="1"/>
</dbReference>
<evidence type="ECO:0000313" key="17">
    <source>
        <dbReference type="RefSeq" id="XP_017349495.2"/>
    </source>
</evidence>
<evidence type="ECO:0000256" key="7">
    <source>
        <dbReference type="ARBA" id="ARBA00022771"/>
    </source>
</evidence>
<evidence type="ECO:0000256" key="3">
    <source>
        <dbReference type="ARBA" id="ARBA00022490"/>
    </source>
</evidence>
<protein>
    <submittedName>
        <fullName evidence="17">Protein mono-ADP-ribosyltransferase PARP12 isoform X3</fullName>
    </submittedName>
</protein>
<feature type="compositionally biased region" description="Polar residues" evidence="12">
    <location>
        <begin position="754"/>
        <end position="765"/>
    </location>
</feature>
<feature type="domain" description="WWE" evidence="14">
    <location>
        <begin position="313"/>
        <end position="399"/>
    </location>
</feature>
<dbReference type="CDD" id="cd01439">
    <property type="entry name" value="TCCD_inducible_PARP_like"/>
    <property type="match status" value="1"/>
</dbReference>
<dbReference type="InterPro" id="IPR057602">
    <property type="entry name" value="Zfn-CCCH_PARP12"/>
</dbReference>
<dbReference type="SUPFAM" id="SSF117839">
    <property type="entry name" value="WWE domain"/>
    <property type="match status" value="1"/>
</dbReference>
<dbReference type="PROSITE" id="PS50918">
    <property type="entry name" value="WWE"/>
    <property type="match status" value="1"/>
</dbReference>
<accession>A0A2D0T4G2</accession>
<feature type="compositionally biased region" description="Basic and acidic residues" evidence="12">
    <location>
        <begin position="780"/>
        <end position="789"/>
    </location>
</feature>
<dbReference type="Gene3D" id="3.30.720.50">
    <property type="match status" value="1"/>
</dbReference>
<reference evidence="16" key="1">
    <citation type="journal article" date="2016" name="Nat. Commun.">
        <title>The channel catfish genome sequence provides insights into the evolution of scale formation in teleosts.</title>
        <authorList>
            <person name="Liu Z."/>
            <person name="Liu S."/>
            <person name="Yao J."/>
            <person name="Bao L."/>
            <person name="Zhang J."/>
            <person name="Li Y."/>
            <person name="Jiang C."/>
            <person name="Sun L."/>
            <person name="Wang R."/>
            <person name="Zhang Y."/>
            <person name="Zhou T."/>
            <person name="Zeng Q."/>
            <person name="Fu Q."/>
            <person name="Gao S."/>
            <person name="Li N."/>
            <person name="Koren S."/>
            <person name="Jiang Y."/>
            <person name="Zimin A."/>
            <person name="Xu P."/>
            <person name="Phillippy A.M."/>
            <person name="Geng X."/>
            <person name="Song L."/>
            <person name="Sun F."/>
            <person name="Li C."/>
            <person name="Wang X."/>
            <person name="Chen A."/>
            <person name="Jin Y."/>
            <person name="Yuan Z."/>
            <person name="Yang Y."/>
            <person name="Tan S."/>
            <person name="Peatman E."/>
            <person name="Lu J."/>
            <person name="Qin Z."/>
            <person name="Dunham R."/>
            <person name="Li Z."/>
            <person name="Sonstegard T."/>
            <person name="Feng J."/>
            <person name="Danzmann R.G."/>
            <person name="Schroeder S."/>
            <person name="Scheffler B."/>
            <person name="Duke M.V."/>
            <person name="Ballard L."/>
            <person name="Kucuktas H."/>
            <person name="Kaltenboeck L."/>
            <person name="Liu H."/>
            <person name="Armbruster J."/>
            <person name="Xie Y."/>
            <person name="Kirby M.L."/>
            <person name="Tian Y."/>
            <person name="Flanagan M.E."/>
            <person name="Mu W."/>
            <person name="Waldbieser G.C."/>
        </authorList>
    </citation>
    <scope>NUCLEOTIDE SEQUENCE [LARGE SCALE GENOMIC DNA]</scope>
    <source>
        <strain evidence="16">SDA103</strain>
    </source>
</reference>
<dbReference type="Proteomes" id="UP000221080">
    <property type="component" value="Chromosome 19"/>
</dbReference>
<evidence type="ECO:0000256" key="8">
    <source>
        <dbReference type="ARBA" id="ARBA00022833"/>
    </source>
</evidence>
<keyword evidence="4" id="KW-0597">Phosphoprotein</keyword>
<evidence type="ECO:0000256" key="9">
    <source>
        <dbReference type="ARBA" id="ARBA00023242"/>
    </source>
</evidence>
<evidence type="ECO:0000259" key="15">
    <source>
        <dbReference type="PROSITE" id="PS51059"/>
    </source>
</evidence>
<dbReference type="GO" id="GO:0003950">
    <property type="term" value="F:NAD+ poly-ADP-ribosyltransferase activity"/>
    <property type="evidence" value="ECO:0007669"/>
    <property type="project" value="InterPro"/>
</dbReference>
<evidence type="ECO:0000256" key="10">
    <source>
        <dbReference type="ARBA" id="ARBA00024347"/>
    </source>
</evidence>
<reference evidence="17" key="2">
    <citation type="submission" date="2025-08" db="UniProtKB">
        <authorList>
            <consortium name="RefSeq"/>
        </authorList>
    </citation>
    <scope>IDENTIFICATION</scope>
    <source>
        <tissue evidence="17">Blood</tissue>
    </source>
</reference>
<dbReference type="PANTHER" id="PTHR45740:SF15">
    <property type="entry name" value="ZINC FINGER CCCH TYPE DOMAIN CONTAINING 1-LIKE"/>
    <property type="match status" value="1"/>
</dbReference>
<keyword evidence="7 11" id="KW-0863">Zinc-finger</keyword>
<proteinExistence type="inferred from homology"/>
<dbReference type="GO" id="GO:1990404">
    <property type="term" value="F:NAD+-protein mono-ADP-ribosyltransferase activity"/>
    <property type="evidence" value="ECO:0007669"/>
    <property type="project" value="TreeGrafter"/>
</dbReference>
<dbReference type="InterPro" id="IPR037197">
    <property type="entry name" value="WWE_dom_sf"/>
</dbReference>
<dbReference type="Pfam" id="PF23466">
    <property type="entry name" value="WWE_4"/>
    <property type="match status" value="1"/>
</dbReference>
<gene>
    <name evidence="17" type="primary">LOC108279672</name>
</gene>
<feature type="compositionally biased region" description="Polar residues" evidence="12">
    <location>
        <begin position="804"/>
        <end position="845"/>
    </location>
</feature>
<sequence>MGSEAFGSQYLYDHDGQTELEDACDELTQLDLNDIESETDTCVEIDEESEMQVVQTNLRLCRIKYCEGCTNLHLCKLYLFGECPYNNEREECQYSHDLYSEHNVGVLCQHKLLELDCSELCITLLQNDTTLLPSVCSAYNEGSGEFGKCLEAGTCKKLHFCENYIRGICDGSTGCSRCHDLYEPHPFKTLQDHGVSNELMGILLSIYKNMLTIADANRPRINSSAVAAEEWICLFHLHHSCSLENTCRNVHFYLPYKWEQRDGDSWKGLPDNEEIERAFCDPTKTLSDSSVPVHFDTMTRGSVEVRRLSTISSVLDPSFALTTKWIWYWDDEYGNWIQYGTSQETHNISSITSEFLEWKYQENSSAIITFTTAEHSYEVNMQDMMQYNKKSNTKMRVRRRPLFLSAVDVQDIITRETESEDHSQNPQALPCDSDKANMSATGFKRVVLSSDTDEYKKIVERFDQTMSEFNVTNVEKVLNADLWEDFQRHVNVMKQKNVGKENEILLFHGTESKQIDVICRQGPDRRICEAHETAFGKGSYFTRDAKSSHRSTDESGTRCMFLCRVFIGKYTNGHPSYIHPPLKDGENDVFYDSCVNDINNPSIFVVFEKNQVYPEYLIQYEKGAGNSPQNVSLNQYSSSSQASFSVPSVSCHLSPQYFSPQFQYTNLTSVRFAAPLMAPNFYFTPVLHSPFFAHSKTKHFQAGAPRFPFPVRNPTRPQKRGGSSHGGFRSMHSPPNFLAHTRTSFSVRKDTAKQPFSNSVRSASESRPMLLPTTLSTISRESKSVKTQDARQQMSRPAGGLSPANFSASGSFDTKTSKSVKAQNARQQGSNSTRSNSGLNPGTTSASTSIYIDASKSVRSEYARAIGDSRLSSRSRTSSDMDSTKAAGKSPKNSASQHTKPAGESSRSSASQHTKPAGESSRSSASQRTKPAGESSRSSASQRTKPAGESSRSSASQRTKPAGESSRSSASQRNKPAGKSSKSATGRH</sequence>
<dbReference type="AlphaFoldDB" id="A0A2D0T4G2"/>
<dbReference type="GeneID" id="108279672"/>
<dbReference type="GO" id="GO:0008270">
    <property type="term" value="F:zinc ion binding"/>
    <property type="evidence" value="ECO:0007669"/>
    <property type="project" value="UniProtKB-KW"/>
</dbReference>
<dbReference type="Pfam" id="PF25261">
    <property type="entry name" value="zf-CCCH_PARP12"/>
    <property type="match status" value="1"/>
</dbReference>
<evidence type="ECO:0000256" key="2">
    <source>
        <dbReference type="ARBA" id="ARBA00004496"/>
    </source>
</evidence>
<dbReference type="InterPro" id="IPR000571">
    <property type="entry name" value="Znf_CCCH"/>
</dbReference>
<dbReference type="KEGG" id="ipu:108279672"/>
<feature type="region of interest" description="Disordered" evidence="12">
    <location>
        <begin position="415"/>
        <end position="435"/>
    </location>
</feature>
<dbReference type="InterPro" id="IPR051712">
    <property type="entry name" value="ARTD-AVP"/>
</dbReference>
<dbReference type="PROSITE" id="PS51059">
    <property type="entry name" value="PARP_CATALYTIC"/>
    <property type="match status" value="1"/>
</dbReference>
<evidence type="ECO:0000256" key="1">
    <source>
        <dbReference type="ARBA" id="ARBA00004123"/>
    </source>
</evidence>
<feature type="zinc finger region" description="C3H1-type" evidence="11">
    <location>
        <begin position="74"/>
        <end position="99"/>
    </location>
</feature>
<evidence type="ECO:0000256" key="12">
    <source>
        <dbReference type="SAM" id="MobiDB-lite"/>
    </source>
</evidence>
<dbReference type="InterPro" id="IPR012317">
    <property type="entry name" value="Poly(ADP-ribose)pol_cat_dom"/>
</dbReference>
<dbReference type="GO" id="GO:0005737">
    <property type="term" value="C:cytoplasm"/>
    <property type="evidence" value="ECO:0007669"/>
    <property type="project" value="UniProtKB-SubCell"/>
</dbReference>
<dbReference type="PANTHER" id="PTHR45740">
    <property type="entry name" value="POLY [ADP-RIBOSE] POLYMERASE"/>
    <property type="match status" value="1"/>
</dbReference>
<feature type="domain" description="PARP catalytic" evidence="15">
    <location>
        <begin position="432"/>
        <end position="641"/>
    </location>
</feature>
<dbReference type="OrthoDB" id="6133115at2759"/>